<dbReference type="PANTHER" id="PTHR43162:SF1">
    <property type="entry name" value="PRESTALK A DIFFERENTIATION PROTEIN A"/>
    <property type="match status" value="1"/>
</dbReference>
<dbReference type="InterPro" id="IPR008030">
    <property type="entry name" value="NmrA-like"/>
</dbReference>
<dbReference type="Gene3D" id="3.40.50.720">
    <property type="entry name" value="NAD(P)-binding Rossmann-like Domain"/>
    <property type="match status" value="1"/>
</dbReference>
<sequence>MVSSSERVFILGGTGNVGSKTTRDLIAKGIPVTLYARQPEKVKASFENNSLVNTIQGDYKDLTPLKEGLKGHTRLFLLIVDMYNMIQLKKTIAAWAYEAGIKQIVDISSFTVSCPLRTTFIGVNHYESEQAIYHLPNRGAFVALRPGRFMSNIFMFDGLQFSNDTIFDTVDADKPQGWVSPNDIGAVAAVVLSEDIEKHGDSVYELNSDVATPTQRATYLSRILGRDIKYKQIDSLEKYDMLMSTGHLSHPFAYCLSTTLVSYDMQNPIITDGIHVLLRRKPETLEKYLEDNKHLLK</sequence>
<dbReference type="PANTHER" id="PTHR43162">
    <property type="match status" value="1"/>
</dbReference>
<dbReference type="Pfam" id="PF05368">
    <property type="entry name" value="NmrA"/>
    <property type="match status" value="1"/>
</dbReference>
<dbReference type="OrthoDB" id="10254221at2759"/>
<dbReference type="Gene3D" id="3.90.25.10">
    <property type="entry name" value="UDP-galactose 4-epimerase, domain 1"/>
    <property type="match status" value="1"/>
</dbReference>
<accession>A0A1X0R1K4</accession>
<evidence type="ECO:0000313" key="2">
    <source>
        <dbReference type="EMBL" id="ORE05874.1"/>
    </source>
</evidence>
<dbReference type="InterPro" id="IPR036291">
    <property type="entry name" value="NAD(P)-bd_dom_sf"/>
</dbReference>
<dbReference type="SUPFAM" id="SSF51735">
    <property type="entry name" value="NAD(P)-binding Rossmann-fold domains"/>
    <property type="match status" value="1"/>
</dbReference>
<gene>
    <name evidence="2" type="ORF">BCV72DRAFT_132909</name>
</gene>
<name>A0A1X0R1K4_RHIZD</name>
<evidence type="ECO:0000259" key="1">
    <source>
        <dbReference type="Pfam" id="PF05368"/>
    </source>
</evidence>
<dbReference type="EMBL" id="KV921935">
    <property type="protein sequence ID" value="ORE05874.1"/>
    <property type="molecule type" value="Genomic_DNA"/>
</dbReference>
<proteinExistence type="predicted"/>
<dbReference type="VEuPathDB" id="FungiDB:BCV72DRAFT_132909"/>
<organism evidence="2">
    <name type="scientific">Rhizopus microsporus var. microsporus</name>
    <dbReference type="NCBI Taxonomy" id="86635"/>
    <lineage>
        <taxon>Eukaryota</taxon>
        <taxon>Fungi</taxon>
        <taxon>Fungi incertae sedis</taxon>
        <taxon>Mucoromycota</taxon>
        <taxon>Mucoromycotina</taxon>
        <taxon>Mucoromycetes</taxon>
        <taxon>Mucorales</taxon>
        <taxon>Mucorineae</taxon>
        <taxon>Rhizopodaceae</taxon>
        <taxon>Rhizopus</taxon>
    </lineage>
</organism>
<dbReference type="Proteomes" id="UP000242414">
    <property type="component" value="Unassembled WGS sequence"/>
</dbReference>
<protein>
    <submittedName>
        <fullName evidence="2">NAD(P)-binding protein</fullName>
    </submittedName>
</protein>
<dbReference type="InterPro" id="IPR051604">
    <property type="entry name" value="Ergot_Alk_Oxidoreductase"/>
</dbReference>
<reference evidence="2" key="1">
    <citation type="journal article" date="2016" name="Proc. Natl. Acad. Sci. U.S.A.">
        <title>Lipid metabolic changes in an early divergent fungus govern the establishment of a mutualistic symbiosis with endobacteria.</title>
        <authorList>
            <person name="Lastovetsky O.A."/>
            <person name="Gaspar M.L."/>
            <person name="Mondo S.J."/>
            <person name="LaButti K.M."/>
            <person name="Sandor L."/>
            <person name="Grigoriev I.V."/>
            <person name="Henry S.A."/>
            <person name="Pawlowska T.E."/>
        </authorList>
    </citation>
    <scope>NUCLEOTIDE SEQUENCE [LARGE SCALE GENOMIC DNA]</scope>
    <source>
        <strain evidence="2">ATCC 52814</strain>
    </source>
</reference>
<feature type="domain" description="NmrA-like" evidence="1">
    <location>
        <begin position="6"/>
        <end position="242"/>
    </location>
</feature>
<dbReference type="AlphaFoldDB" id="A0A1X0R1K4"/>